<accession>A0A0D9YNI9</accession>
<dbReference type="EnsemblPlants" id="OGLUM02G06820.1">
    <property type="protein sequence ID" value="OGLUM02G06820.1"/>
    <property type="gene ID" value="OGLUM02G06820"/>
</dbReference>
<dbReference type="GO" id="GO:0140359">
    <property type="term" value="F:ABC-type transporter activity"/>
    <property type="evidence" value="ECO:0007669"/>
    <property type="project" value="InterPro"/>
</dbReference>
<dbReference type="InterPro" id="IPR003439">
    <property type="entry name" value="ABC_transporter-like_ATP-bd"/>
</dbReference>
<dbReference type="InterPro" id="IPR027417">
    <property type="entry name" value="P-loop_NTPase"/>
</dbReference>
<feature type="domain" description="ABC transporter" evidence="13">
    <location>
        <begin position="493"/>
        <end position="761"/>
    </location>
</feature>
<organism evidence="15">
    <name type="scientific">Oryza glumipatula</name>
    <dbReference type="NCBI Taxonomy" id="40148"/>
    <lineage>
        <taxon>Eukaryota</taxon>
        <taxon>Viridiplantae</taxon>
        <taxon>Streptophyta</taxon>
        <taxon>Embryophyta</taxon>
        <taxon>Tracheophyta</taxon>
        <taxon>Spermatophyta</taxon>
        <taxon>Magnoliopsida</taxon>
        <taxon>Liliopsida</taxon>
        <taxon>Poales</taxon>
        <taxon>Poaceae</taxon>
        <taxon>BOP clade</taxon>
        <taxon>Oryzoideae</taxon>
        <taxon>Oryzeae</taxon>
        <taxon>Oryzinae</taxon>
        <taxon>Oryza</taxon>
    </lineage>
</organism>
<dbReference type="Pfam" id="PF00664">
    <property type="entry name" value="ABC_membrane"/>
    <property type="match status" value="2"/>
</dbReference>
<dbReference type="Proteomes" id="UP000026961">
    <property type="component" value="Chromosome 2"/>
</dbReference>
<dbReference type="FunFam" id="1.20.1560.10:FF:000029">
    <property type="entry name" value="ABC transporter B family member 1"/>
    <property type="match status" value="1"/>
</dbReference>
<dbReference type="SMART" id="SM00382">
    <property type="entry name" value="AAA"/>
    <property type="match status" value="2"/>
</dbReference>
<evidence type="ECO:0000259" key="14">
    <source>
        <dbReference type="PROSITE" id="PS50929"/>
    </source>
</evidence>
<dbReference type="Gene3D" id="3.40.50.300">
    <property type="entry name" value="P-loop containing nucleotide triphosphate hydrolases"/>
    <property type="match status" value="5"/>
</dbReference>
<keyword evidence="8" id="KW-0067">ATP-binding</keyword>
<evidence type="ECO:0000313" key="15">
    <source>
        <dbReference type="EnsemblPlants" id="OGLUM02G06820.1"/>
    </source>
</evidence>
<keyword evidence="10 12" id="KW-0472">Membrane</keyword>
<evidence type="ECO:0008006" key="17">
    <source>
        <dbReference type="Google" id="ProtNLM"/>
    </source>
</evidence>
<dbReference type="GO" id="GO:0005524">
    <property type="term" value="F:ATP binding"/>
    <property type="evidence" value="ECO:0007669"/>
    <property type="project" value="UniProtKB-KW"/>
</dbReference>
<evidence type="ECO:0000259" key="13">
    <source>
        <dbReference type="PROSITE" id="PS50893"/>
    </source>
</evidence>
<feature type="transmembrane region" description="Helical" evidence="12">
    <location>
        <begin position="1089"/>
        <end position="1108"/>
    </location>
</feature>
<dbReference type="Gene3D" id="1.20.1560.10">
    <property type="entry name" value="ABC transporter type 1, transmembrane domain"/>
    <property type="match status" value="3"/>
</dbReference>
<evidence type="ECO:0000256" key="3">
    <source>
        <dbReference type="ARBA" id="ARBA00007577"/>
    </source>
</evidence>
<keyword evidence="7" id="KW-0547">Nucleotide-binding</keyword>
<dbReference type="STRING" id="40148.A0A0D9YNI9"/>
<dbReference type="eggNOG" id="KOG0055">
    <property type="taxonomic scope" value="Eukaryota"/>
</dbReference>
<dbReference type="InterPro" id="IPR017871">
    <property type="entry name" value="ABC_transporter-like_CS"/>
</dbReference>
<reference evidence="15" key="2">
    <citation type="submission" date="2018-05" db="EMBL/GenBank/DDBJ databases">
        <title>OgluRS3 (Oryza glumaepatula Reference Sequence Version 3).</title>
        <authorList>
            <person name="Zhang J."/>
            <person name="Kudrna D."/>
            <person name="Lee S."/>
            <person name="Talag J."/>
            <person name="Welchert J."/>
            <person name="Wing R.A."/>
        </authorList>
    </citation>
    <scope>NUCLEOTIDE SEQUENCE [LARGE SCALE GENOMIC DNA]</scope>
</reference>
<feature type="domain" description="ABC transmembrane type-1" evidence="14">
    <location>
        <begin position="925"/>
        <end position="1149"/>
    </location>
</feature>
<feature type="transmembrane region" description="Helical" evidence="12">
    <location>
        <begin position="408"/>
        <end position="431"/>
    </location>
</feature>
<evidence type="ECO:0000256" key="7">
    <source>
        <dbReference type="ARBA" id="ARBA00022741"/>
    </source>
</evidence>
<reference evidence="15" key="1">
    <citation type="submission" date="2015-04" db="UniProtKB">
        <authorList>
            <consortium name="EnsemblPlants"/>
        </authorList>
    </citation>
    <scope>IDENTIFICATION</scope>
</reference>
<evidence type="ECO:0000313" key="16">
    <source>
        <dbReference type="Proteomes" id="UP000026961"/>
    </source>
</evidence>
<comment type="similarity">
    <text evidence="3">Belongs to the ABC transporter superfamily. ABCB family. Multidrug resistance exporter (TC 3.A.1.201) subfamily.</text>
</comment>
<dbReference type="InterPro" id="IPR036640">
    <property type="entry name" value="ABC1_TM_sf"/>
</dbReference>
<evidence type="ECO:0000256" key="2">
    <source>
        <dbReference type="ARBA" id="ARBA00004236"/>
    </source>
</evidence>
<evidence type="ECO:0000256" key="8">
    <source>
        <dbReference type="ARBA" id="ARBA00022840"/>
    </source>
</evidence>
<name>A0A0D9YNI9_9ORYZ</name>
<feature type="transmembrane region" description="Helical" evidence="12">
    <location>
        <begin position="331"/>
        <end position="350"/>
    </location>
</feature>
<feature type="domain" description="ABC transmembrane type-1" evidence="14">
    <location>
        <begin position="185"/>
        <end position="472"/>
    </location>
</feature>
<dbReference type="Pfam" id="PF00005">
    <property type="entry name" value="ABC_tran"/>
    <property type="match status" value="4"/>
</dbReference>
<keyword evidence="11" id="KW-0325">Glycoprotein</keyword>
<dbReference type="SUPFAM" id="SSF52540">
    <property type="entry name" value="P-loop containing nucleoside triphosphate hydrolases"/>
    <property type="match status" value="4"/>
</dbReference>
<dbReference type="CDD" id="cd18578">
    <property type="entry name" value="ABC_6TM_Pgp_ABCB1_D2_like"/>
    <property type="match status" value="1"/>
</dbReference>
<dbReference type="GO" id="GO:0005886">
    <property type="term" value="C:plasma membrane"/>
    <property type="evidence" value="ECO:0007669"/>
    <property type="project" value="UniProtKB-SubCell"/>
</dbReference>
<evidence type="ECO:0000256" key="4">
    <source>
        <dbReference type="ARBA" id="ARBA00022448"/>
    </source>
</evidence>
<dbReference type="Gramene" id="OGLUM02G06820.1">
    <property type="protein sequence ID" value="OGLUM02G06820.1"/>
    <property type="gene ID" value="OGLUM02G06820"/>
</dbReference>
<evidence type="ECO:0000256" key="11">
    <source>
        <dbReference type="ARBA" id="ARBA00023180"/>
    </source>
</evidence>
<dbReference type="CDD" id="cd18577">
    <property type="entry name" value="ABC_6TM_Pgp_ABCB1_D1_like"/>
    <property type="match status" value="1"/>
</dbReference>
<feature type="transmembrane region" description="Helical" evidence="12">
    <location>
        <begin position="228"/>
        <end position="249"/>
    </location>
</feature>
<dbReference type="GO" id="GO:0016887">
    <property type="term" value="F:ATP hydrolysis activity"/>
    <property type="evidence" value="ECO:0007669"/>
    <property type="project" value="InterPro"/>
</dbReference>
<dbReference type="PROSITE" id="PS00211">
    <property type="entry name" value="ABC_TRANSPORTER_1"/>
    <property type="match status" value="2"/>
</dbReference>
<dbReference type="HOGENOM" id="CLU_000604_17_2_1"/>
<keyword evidence="4" id="KW-0813">Transport</keyword>
<dbReference type="GO" id="GO:0012505">
    <property type="term" value="C:endomembrane system"/>
    <property type="evidence" value="ECO:0007669"/>
    <property type="project" value="UniProtKB-SubCell"/>
</dbReference>
<keyword evidence="6" id="KW-0677">Repeat</keyword>
<evidence type="ECO:0000256" key="10">
    <source>
        <dbReference type="ARBA" id="ARBA00023136"/>
    </source>
</evidence>
<evidence type="ECO:0000256" key="9">
    <source>
        <dbReference type="ARBA" id="ARBA00022989"/>
    </source>
</evidence>
<dbReference type="PANTHER" id="PTHR45136">
    <property type="entry name" value="ABC TRANSPORTER DOMAIN-CONTAINING PROTEIN"/>
    <property type="match status" value="1"/>
</dbReference>
<comment type="subcellular location">
    <subcellularLocation>
        <location evidence="2">Cell membrane</location>
    </subcellularLocation>
    <subcellularLocation>
        <location evidence="1">Endomembrane system</location>
        <topology evidence="1">Multi-pass membrane protein</topology>
    </subcellularLocation>
</comment>
<dbReference type="PANTHER" id="PTHR45136:SF2">
    <property type="entry name" value="ABC TRANSPORTER DOMAIN-CONTAINING PROTEIN"/>
    <property type="match status" value="1"/>
</dbReference>
<feature type="transmembrane region" description="Helical" evidence="12">
    <location>
        <begin position="1010"/>
        <end position="1030"/>
    </location>
</feature>
<evidence type="ECO:0000256" key="1">
    <source>
        <dbReference type="ARBA" id="ARBA00004127"/>
    </source>
</evidence>
<dbReference type="PROSITE" id="PS50893">
    <property type="entry name" value="ABC_TRANSPORTER_2"/>
    <property type="match status" value="1"/>
</dbReference>
<feature type="transmembrane region" description="Helical" evidence="12">
    <location>
        <begin position="1120"/>
        <end position="1141"/>
    </location>
</feature>
<dbReference type="SUPFAM" id="SSF90123">
    <property type="entry name" value="ABC transporter transmembrane region"/>
    <property type="match status" value="2"/>
</dbReference>
<evidence type="ECO:0000256" key="6">
    <source>
        <dbReference type="ARBA" id="ARBA00022737"/>
    </source>
</evidence>
<evidence type="ECO:0000256" key="5">
    <source>
        <dbReference type="ARBA" id="ARBA00022692"/>
    </source>
</evidence>
<dbReference type="CDD" id="cd03249">
    <property type="entry name" value="ABC_MTABC3_MDL1_MDL2"/>
    <property type="match status" value="1"/>
</dbReference>
<evidence type="ECO:0000256" key="12">
    <source>
        <dbReference type="SAM" id="Phobius"/>
    </source>
</evidence>
<keyword evidence="9 12" id="KW-1133">Transmembrane helix</keyword>
<dbReference type="InterPro" id="IPR003593">
    <property type="entry name" value="AAA+_ATPase"/>
</dbReference>
<dbReference type="InterPro" id="IPR011527">
    <property type="entry name" value="ABC1_TM_dom"/>
</dbReference>
<proteinExistence type="inferred from homology"/>
<sequence length="1320" mass="144552">MWVKEQGIITCKKRRIAIARAILKSPKILLLDEATSALDTESERIVQEALDMASMGRTTIVIAHRLSTIRNADIIVVMQSGEIMELGPHDELIANENGLYSSLVRLQQTRDSNEIDQICVTGSKSAVEQSNSHIMTRRFSTVSRSSSARSLGDARDAENTKKQKLPVPSFRRLLMLNAPEWKQSLMGGSSAILFGGIQPTYSYTLGNMISAYFLTDHAEIKDKTRTNALIFLGLAVLSFFLNIGQHYNFGPMGEYLTKRIKEQMLAKILTFEIGWFDHDENSSGALCSQLAKDANILRSLVGDRMALMIQTISTILIGCTMGLIIAWRLALVMIAVQPLIIVCFYVRRVLVKTMSKKSKHAQAESSKLAAEAVSNLQTVTAFSSQERILRLFNQAQDGPRKESIRQSWFAGLGLGTPMSLMICTWALELWYCGRLVADHQITNTELFQTFYILINTCRVTEEAGSMTTDLAKEIDPNNPHGYKPEKLKGEVDIRGVDFSYPSRPDVIIFKGFTLSIQPGKSTAIVGKSGSGKSTIIGLIERFYDPIRGSVKIDGRDIKAYNLRYLRRHIGLVSQEPTLFAGVQLSGGQKQRIAIARAILKNPAILLLDEATSALDSQSEKVVQEALDRVMVGRTSVVVAHRLSIIQNNLKDGYDTWCGERGVQLSGGQKQRIAIARAILKNPAILLLDEATSALDSQSEKVVQEALDRVMIGRTSVVVAHRLSTIQNCDLITVLEKGTVVEKGTHASLMAKGLSGTYFSLEAISRSSTEVLHHNTACISKFTPHSNLPEPAGITAAMGGDDRSAGKAKAKPVLGSFMTVFMHADAVDVVLMVLGLLGAVGDGLSMPVLLLITGSVYNNFGGGADNVQEFSSKVNMNARNLLFLAAGQWVMTFLGEHRLLNSNACRRWRGELTPAGDVCVVQTEGYCWTRTAERQASRMRARYLQAVLRQDVEYFDLKKGSTAEVITSVSNDSLVVQDVLSEKVPNFVMNAAMFVGNYAFGFALMRQLMLVALPSVVLLIIPTFMYGRVVVDLARRIREQYTRPGAIAEQAMSSVRTVYSFVAERTTMAQFSAALEESVRLGLKQGLAKGVAIGSNGITFAILAFNVWYGSRLVMSHGYKGGTVFVVSYAVIQGGLALGSGLSNVKYFSEASSAAERILEVIRRVPKIDSESDTGEELGNVAGEVEFRNVEFCYPSRPESPIFVSFSLRVPAGRTVALVGGSGSGKSTVIALLERFYDPSAGEVMVDGVDIRRLRLKWLRAQMGLVSQEPALFATSIRENILFGKEDATAEEVVAAAKAANAHSFISQLPQGYDTQLQNYP</sequence>
<dbReference type="PROSITE" id="PS50929">
    <property type="entry name" value="ABC_TM1F"/>
    <property type="match status" value="2"/>
</dbReference>
<keyword evidence="5 12" id="KW-0812">Transmembrane</keyword>
<keyword evidence="16" id="KW-1185">Reference proteome</keyword>
<protein>
    <recommendedName>
        <fullName evidence="17">Multidrug resistance protein</fullName>
    </recommendedName>
</protein>